<evidence type="ECO:0008006" key="4">
    <source>
        <dbReference type="Google" id="ProtNLM"/>
    </source>
</evidence>
<feature type="compositionally biased region" description="Basic and acidic residues" evidence="1">
    <location>
        <begin position="120"/>
        <end position="134"/>
    </location>
</feature>
<sequence length="170" mass="18803">MRAFDQEMREMLQTPGVRSVGLVAWRDGRTLARVGAEDRSADAEAILRAVHSGPLWAVGDLEDVVVTESDHHLLLAVLDNPDLCLQVWMVREEGNLGYALRRLRRLARTIRAPSPPPPPRDGDLPPRHDGDRSRPAGRAVASVDRRVLERVLTALRTLSVDRSRTGAVVA</sequence>
<evidence type="ECO:0000313" key="2">
    <source>
        <dbReference type="EMBL" id="MEE2036497.1"/>
    </source>
</evidence>
<dbReference type="EMBL" id="JAUZMY010000003">
    <property type="protein sequence ID" value="MEE2036497.1"/>
    <property type="molecule type" value="Genomic_DNA"/>
</dbReference>
<evidence type="ECO:0000313" key="3">
    <source>
        <dbReference type="Proteomes" id="UP001356095"/>
    </source>
</evidence>
<feature type="region of interest" description="Disordered" evidence="1">
    <location>
        <begin position="109"/>
        <end position="140"/>
    </location>
</feature>
<proteinExistence type="predicted"/>
<reference evidence="2 3" key="1">
    <citation type="submission" date="2023-08" db="EMBL/GenBank/DDBJ databases">
        <authorList>
            <person name="Girao M."/>
            <person name="Carvalho M.F."/>
        </authorList>
    </citation>
    <scope>NUCLEOTIDE SEQUENCE [LARGE SCALE GENOMIC DNA]</scope>
    <source>
        <strain evidence="2 3">CT-R113</strain>
    </source>
</reference>
<keyword evidence="3" id="KW-1185">Reference proteome</keyword>
<dbReference type="Proteomes" id="UP001356095">
    <property type="component" value="Unassembled WGS sequence"/>
</dbReference>
<accession>A0ABU7K2M7</accession>
<dbReference type="RefSeq" id="WP_330090297.1">
    <property type="nucleotide sequence ID" value="NZ_JAUZMY010000003.1"/>
</dbReference>
<comment type="caution">
    <text evidence="2">The sequence shown here is derived from an EMBL/GenBank/DDBJ whole genome shotgun (WGS) entry which is preliminary data.</text>
</comment>
<protein>
    <recommendedName>
        <fullName evidence="4">Roadblock/LAMTOR2 domain-containing protein</fullName>
    </recommendedName>
</protein>
<name>A0ABU7K2M7_9ACTN</name>
<gene>
    <name evidence="2" type="ORF">Q8791_04575</name>
</gene>
<organism evidence="2 3">
    <name type="scientific">Nocardiopsis codii</name>
    <dbReference type="NCBI Taxonomy" id="3065942"/>
    <lineage>
        <taxon>Bacteria</taxon>
        <taxon>Bacillati</taxon>
        <taxon>Actinomycetota</taxon>
        <taxon>Actinomycetes</taxon>
        <taxon>Streptosporangiales</taxon>
        <taxon>Nocardiopsidaceae</taxon>
        <taxon>Nocardiopsis</taxon>
    </lineage>
</organism>
<evidence type="ECO:0000256" key="1">
    <source>
        <dbReference type="SAM" id="MobiDB-lite"/>
    </source>
</evidence>
<dbReference type="SUPFAM" id="SSF103196">
    <property type="entry name" value="Roadblock/LC7 domain"/>
    <property type="match status" value="1"/>
</dbReference>